<gene>
    <name evidence="3" type="ORF">IRI77_20795</name>
</gene>
<dbReference type="KEGG" id="pfer:IRI77_20795"/>
<dbReference type="GO" id="GO:0015562">
    <property type="term" value="F:efflux transmembrane transporter activity"/>
    <property type="evidence" value="ECO:0007669"/>
    <property type="project" value="TreeGrafter"/>
</dbReference>
<reference evidence="3 4" key="1">
    <citation type="submission" date="2020-10" db="EMBL/GenBank/DDBJ databases">
        <title>Complete genome sequence of Paludibaculum fermentans P105T, a facultatively anaerobic acidobacterium capable of dissimilatory Fe(III) reduction.</title>
        <authorList>
            <person name="Dedysh S.N."/>
            <person name="Beletsky A.V."/>
            <person name="Kulichevskaya I.S."/>
            <person name="Mardanov A.V."/>
            <person name="Ravin N.V."/>
        </authorList>
    </citation>
    <scope>NUCLEOTIDE SEQUENCE [LARGE SCALE GENOMIC DNA]</scope>
    <source>
        <strain evidence="3 4">P105</strain>
    </source>
</reference>
<dbReference type="Pfam" id="PF25990">
    <property type="entry name" value="Beta-barrel_YknX"/>
    <property type="match status" value="1"/>
</dbReference>
<feature type="domain" description="YknX-like beta-barrel" evidence="2">
    <location>
        <begin position="281"/>
        <end position="356"/>
    </location>
</feature>
<accession>A0A7S7NLG6</accession>
<organism evidence="3 4">
    <name type="scientific">Paludibaculum fermentans</name>
    <dbReference type="NCBI Taxonomy" id="1473598"/>
    <lineage>
        <taxon>Bacteria</taxon>
        <taxon>Pseudomonadati</taxon>
        <taxon>Acidobacteriota</taxon>
        <taxon>Terriglobia</taxon>
        <taxon>Bryobacterales</taxon>
        <taxon>Bryobacteraceae</taxon>
        <taxon>Paludibaculum</taxon>
    </lineage>
</organism>
<protein>
    <submittedName>
        <fullName evidence="3">Efflux RND transporter periplasmic adaptor subunit</fullName>
    </submittedName>
</protein>
<dbReference type="AlphaFoldDB" id="A0A7S7NLG6"/>
<evidence type="ECO:0000259" key="1">
    <source>
        <dbReference type="Pfam" id="PF25975"/>
    </source>
</evidence>
<proteinExistence type="predicted"/>
<keyword evidence="4" id="KW-1185">Reference proteome</keyword>
<name>A0A7S7NLG6_PALFE</name>
<dbReference type="Gene3D" id="2.40.30.170">
    <property type="match status" value="1"/>
</dbReference>
<evidence type="ECO:0000313" key="3">
    <source>
        <dbReference type="EMBL" id="QOY85274.1"/>
    </source>
</evidence>
<dbReference type="PANTHER" id="PTHR30469:SF33">
    <property type="entry name" value="SLR1207 PROTEIN"/>
    <property type="match status" value="1"/>
</dbReference>
<sequence>MSSKDLKPGKKLGQTGSGKGRIVLWVVILLALAGGSFAAYRYSTAKPVEVPTVSVRKGEFTITISARGEIRSTRSVTLSAPQVPNPTITTLAESGKMVKAGQVIVEFDTAQYENFYLNFVTNARTVDSEIVQTKATHKITDEQDAMSLMTSEYDVQRAGLEASKAEILSEIEGAKNRINVGLSEGALGQVKTSVKAHDVSQQADLERLDTRKNKTLRDMARVKDYLGKMTIRAPQDGILNILPNFRAQGNWGQTPPAFKEGDRAWTGAAIAEIPDLSEMRLELKVEEVDRGKIQLGQSVKVKIDAIQDKEFEATLDWISPIASLNFRGYGSANEKTFPARATLKSVDPRLRPGMSATGIVLIESKPESLLIPNKASFLQAGKPHVWIQKGAGFQSREIEVGKRNDNDIIVLKGLQAGDRVALEDPAEVAKRAKKL</sequence>
<dbReference type="EMBL" id="CP063849">
    <property type="protein sequence ID" value="QOY85274.1"/>
    <property type="molecule type" value="Genomic_DNA"/>
</dbReference>
<dbReference type="InterPro" id="IPR058649">
    <property type="entry name" value="CzcB_C"/>
</dbReference>
<dbReference type="Pfam" id="PF25975">
    <property type="entry name" value="CzcB_C"/>
    <property type="match status" value="1"/>
</dbReference>
<dbReference type="PANTHER" id="PTHR30469">
    <property type="entry name" value="MULTIDRUG RESISTANCE PROTEIN MDTA"/>
    <property type="match status" value="1"/>
</dbReference>
<dbReference type="RefSeq" id="WP_194446944.1">
    <property type="nucleotide sequence ID" value="NZ_CP063849.1"/>
</dbReference>
<dbReference type="InterPro" id="IPR058636">
    <property type="entry name" value="Beta-barrel_YknX"/>
</dbReference>
<dbReference type="Proteomes" id="UP000593892">
    <property type="component" value="Chromosome"/>
</dbReference>
<dbReference type="GO" id="GO:1990281">
    <property type="term" value="C:efflux pump complex"/>
    <property type="evidence" value="ECO:0007669"/>
    <property type="project" value="TreeGrafter"/>
</dbReference>
<evidence type="ECO:0000259" key="2">
    <source>
        <dbReference type="Pfam" id="PF25990"/>
    </source>
</evidence>
<dbReference type="Gene3D" id="2.40.420.20">
    <property type="match status" value="1"/>
</dbReference>
<feature type="domain" description="CzcB-like C-terminal circularly permuted SH3-like" evidence="1">
    <location>
        <begin position="379"/>
        <end position="422"/>
    </location>
</feature>
<evidence type="ECO:0000313" key="4">
    <source>
        <dbReference type="Proteomes" id="UP000593892"/>
    </source>
</evidence>